<dbReference type="PANTHER" id="PTHR38149">
    <property type="entry name" value="ATPASE"/>
    <property type="match status" value="1"/>
</dbReference>
<evidence type="ECO:0000256" key="1">
    <source>
        <dbReference type="SAM" id="MobiDB-lite"/>
    </source>
</evidence>
<dbReference type="OrthoDB" id="189459at2759"/>
<protein>
    <recommendedName>
        <fullName evidence="7">ABC transporter ATPase</fullName>
    </recommendedName>
</protein>
<proteinExistence type="predicted"/>
<evidence type="ECO:0000313" key="5">
    <source>
        <dbReference type="EMBL" id="KAF2724055.1"/>
    </source>
</evidence>
<feature type="region of interest" description="Disordered" evidence="1">
    <location>
        <begin position="531"/>
        <end position="551"/>
    </location>
</feature>
<dbReference type="Pfam" id="PF21117">
    <property type="entry name" value="MRB1590_C"/>
    <property type="match status" value="1"/>
</dbReference>
<feature type="domain" description="MRB1590-like C-terminal" evidence="4">
    <location>
        <begin position="552"/>
        <end position="634"/>
    </location>
</feature>
<evidence type="ECO:0000259" key="2">
    <source>
        <dbReference type="Pfam" id="PF09818"/>
    </source>
</evidence>
<dbReference type="Pfam" id="PF20446">
    <property type="entry name" value="ABC_N"/>
    <property type="match status" value="1"/>
</dbReference>
<evidence type="ECO:0000259" key="4">
    <source>
        <dbReference type="Pfam" id="PF21117"/>
    </source>
</evidence>
<dbReference type="AlphaFoldDB" id="A0A9P4QD80"/>
<feature type="compositionally biased region" description="Polar residues" evidence="1">
    <location>
        <begin position="38"/>
        <end position="55"/>
    </location>
</feature>
<evidence type="ECO:0008006" key="7">
    <source>
        <dbReference type="Google" id="ProtNLM"/>
    </source>
</evidence>
<feature type="region of interest" description="Disordered" evidence="1">
    <location>
        <begin position="19"/>
        <end position="59"/>
    </location>
</feature>
<dbReference type="InterPro" id="IPR046834">
    <property type="entry name" value="ABC_ATPase_C"/>
</dbReference>
<evidence type="ECO:0000259" key="3">
    <source>
        <dbReference type="Pfam" id="PF20446"/>
    </source>
</evidence>
<evidence type="ECO:0000313" key="6">
    <source>
        <dbReference type="Proteomes" id="UP000799441"/>
    </source>
</evidence>
<dbReference type="EMBL" id="MU003773">
    <property type="protein sequence ID" value="KAF2724055.1"/>
    <property type="molecule type" value="Genomic_DNA"/>
</dbReference>
<feature type="domain" description="ATPase of the ABC class N-terminal" evidence="3">
    <location>
        <begin position="62"/>
        <end position="230"/>
    </location>
</feature>
<gene>
    <name evidence="5" type="ORF">K431DRAFT_218646</name>
</gene>
<dbReference type="PANTHER" id="PTHR38149:SF1">
    <property type="entry name" value="ATPASE"/>
    <property type="match status" value="1"/>
</dbReference>
<organism evidence="5 6">
    <name type="scientific">Polychaeton citri CBS 116435</name>
    <dbReference type="NCBI Taxonomy" id="1314669"/>
    <lineage>
        <taxon>Eukaryota</taxon>
        <taxon>Fungi</taxon>
        <taxon>Dikarya</taxon>
        <taxon>Ascomycota</taxon>
        <taxon>Pezizomycotina</taxon>
        <taxon>Dothideomycetes</taxon>
        <taxon>Dothideomycetidae</taxon>
        <taxon>Capnodiales</taxon>
        <taxon>Capnodiaceae</taxon>
        <taxon>Polychaeton</taxon>
    </lineage>
</organism>
<dbReference type="InterPro" id="IPR019195">
    <property type="entry name" value="ABC_ATPase_put"/>
</dbReference>
<feature type="domain" description="ATPase of the ABC class C-terminal" evidence="2">
    <location>
        <begin position="235"/>
        <end position="505"/>
    </location>
</feature>
<dbReference type="Proteomes" id="UP000799441">
    <property type="component" value="Unassembled WGS sequence"/>
</dbReference>
<dbReference type="InterPro" id="IPR046833">
    <property type="entry name" value="ABC_N"/>
</dbReference>
<name>A0A9P4QD80_9PEZI</name>
<dbReference type="Pfam" id="PF09818">
    <property type="entry name" value="ABC_ATPase"/>
    <property type="match status" value="1"/>
</dbReference>
<reference evidence="5" key="1">
    <citation type="journal article" date="2020" name="Stud. Mycol.">
        <title>101 Dothideomycetes genomes: a test case for predicting lifestyles and emergence of pathogens.</title>
        <authorList>
            <person name="Haridas S."/>
            <person name="Albert R."/>
            <person name="Binder M."/>
            <person name="Bloem J."/>
            <person name="Labutti K."/>
            <person name="Salamov A."/>
            <person name="Andreopoulos B."/>
            <person name="Baker S."/>
            <person name="Barry K."/>
            <person name="Bills G."/>
            <person name="Bluhm B."/>
            <person name="Cannon C."/>
            <person name="Castanera R."/>
            <person name="Culley D."/>
            <person name="Daum C."/>
            <person name="Ezra D."/>
            <person name="Gonzalez J."/>
            <person name="Henrissat B."/>
            <person name="Kuo A."/>
            <person name="Liang C."/>
            <person name="Lipzen A."/>
            <person name="Lutzoni F."/>
            <person name="Magnuson J."/>
            <person name="Mondo S."/>
            <person name="Nolan M."/>
            <person name="Ohm R."/>
            <person name="Pangilinan J."/>
            <person name="Park H.-J."/>
            <person name="Ramirez L."/>
            <person name="Alfaro M."/>
            <person name="Sun H."/>
            <person name="Tritt A."/>
            <person name="Yoshinaga Y."/>
            <person name="Zwiers L.-H."/>
            <person name="Turgeon B."/>
            <person name="Goodwin S."/>
            <person name="Spatafora J."/>
            <person name="Crous P."/>
            <person name="Grigoriev I."/>
        </authorList>
    </citation>
    <scope>NUCLEOTIDE SEQUENCE</scope>
    <source>
        <strain evidence="5">CBS 116435</strain>
    </source>
</reference>
<sequence>MAAHGRGGARGAYYKNLYGGGGRGRGRGRGRGGSFGGTTSQDIANYENGPSQHSASSRDWDQLGQDLGILDGQPYPAYKRLLGTYTHGIFKLSVDHVQGDAYAPPSRVRTIMQWSRTGLPARYLTTDIRKIAVCDYVTRVAADVIRQKHMDRNVQGGGGGWSGPKGGAFSINAPGQEVLPRTSAIIGSDNAIELRFTVALPAAGRTCLGQQARAILAVNLVELVQASLLYTNLDQAKLERHIVSVEKQHDLRRQLQTLGMVAFVANGSILPRVSGASQAPMTGPSVVPFKSPPELEIAIRLADGATVTGMGIAKGITLLTGGGFHGKSTLLEAIELGVYDHIPGDGRELVVSDPTAVKIRAEDGRSVSEVDISPFISTLPGGKGTRSFSTDDASGSTSMAANIQEALEAGCGSLLIDEDSSATNLLVRDARMQTLIKQEPITPLVSKVRALFNEYGVSTIMVLGGLGDWLTVADQVVAMDNYIPRTVTSEVDAILQRYPATVTQHDKYGSLAKRSLKVHLHSDKTPFPRSRNFIPLPPASRNPVANPAEEESGIDVSGLDQLVEIGQTRMIASCIHRVAESMPAGSSMEALLAAVEADISLDRTISPSLVGGELVAMRRFELSAAISRIRGLTVSS</sequence>
<comment type="caution">
    <text evidence="5">The sequence shown here is derived from an EMBL/GenBank/DDBJ whole genome shotgun (WGS) entry which is preliminary data.</text>
</comment>
<accession>A0A9P4QD80</accession>
<keyword evidence="6" id="KW-1185">Reference proteome</keyword>
<dbReference type="InterPro" id="IPR049069">
    <property type="entry name" value="MRB1590-like_C"/>
</dbReference>